<evidence type="ECO:0000313" key="1">
    <source>
        <dbReference type="EMBL" id="KKL66599.1"/>
    </source>
</evidence>
<protein>
    <submittedName>
        <fullName evidence="1">Uncharacterized protein</fullName>
    </submittedName>
</protein>
<organism evidence="1">
    <name type="scientific">marine sediment metagenome</name>
    <dbReference type="NCBI Taxonomy" id="412755"/>
    <lineage>
        <taxon>unclassified sequences</taxon>
        <taxon>metagenomes</taxon>
        <taxon>ecological metagenomes</taxon>
    </lineage>
</organism>
<accession>A0A0F9DY11</accession>
<reference evidence="1" key="1">
    <citation type="journal article" date="2015" name="Nature">
        <title>Complex archaea that bridge the gap between prokaryotes and eukaryotes.</title>
        <authorList>
            <person name="Spang A."/>
            <person name="Saw J.H."/>
            <person name="Jorgensen S.L."/>
            <person name="Zaremba-Niedzwiedzka K."/>
            <person name="Martijn J."/>
            <person name="Lind A.E."/>
            <person name="van Eijk R."/>
            <person name="Schleper C."/>
            <person name="Guy L."/>
            <person name="Ettema T.J."/>
        </authorList>
    </citation>
    <scope>NUCLEOTIDE SEQUENCE</scope>
</reference>
<comment type="caution">
    <text evidence="1">The sequence shown here is derived from an EMBL/GenBank/DDBJ whole genome shotgun (WGS) entry which is preliminary data.</text>
</comment>
<dbReference type="AlphaFoldDB" id="A0A0F9DY11"/>
<sequence length="57" mass="6914">MSEEYNEQSIKNERYTVKYIKRTDADDHVGSFNRENLIKFLKNKQNMVYSIKIEILK</sequence>
<dbReference type="EMBL" id="LAZR01027152">
    <property type="protein sequence ID" value="KKL66599.1"/>
    <property type="molecule type" value="Genomic_DNA"/>
</dbReference>
<gene>
    <name evidence="1" type="ORF">LCGC14_2143400</name>
</gene>
<proteinExistence type="predicted"/>
<name>A0A0F9DY11_9ZZZZ</name>